<protein>
    <submittedName>
        <fullName evidence="3">Glycosyltransferase family 9 protein</fullName>
    </submittedName>
</protein>
<evidence type="ECO:0000256" key="1">
    <source>
        <dbReference type="ARBA" id="ARBA00022676"/>
    </source>
</evidence>
<evidence type="ECO:0000313" key="3">
    <source>
        <dbReference type="EMBL" id="NLS11532.1"/>
    </source>
</evidence>
<proteinExistence type="predicted"/>
<dbReference type="CDD" id="cd03789">
    <property type="entry name" value="GT9_LPS_heptosyltransferase"/>
    <property type="match status" value="1"/>
</dbReference>
<dbReference type="GO" id="GO:0008713">
    <property type="term" value="F:ADP-heptose-lipopolysaccharide heptosyltransferase activity"/>
    <property type="evidence" value="ECO:0007669"/>
    <property type="project" value="TreeGrafter"/>
</dbReference>
<evidence type="ECO:0000256" key="2">
    <source>
        <dbReference type="ARBA" id="ARBA00022679"/>
    </source>
</evidence>
<sequence length="355" mass="40520">MRVLKNHLRQFDKYRKAKMCRLEGVLHRLIRHKSYCEPNILSKDQVERILIVRNNKRIGNMLFLLPFLRQVRDVFPDAHLTLMLRDESQAELFANLGVDEFCFSRLSFRNIFKTLRLVRDLRQQPFDVIFAPNDSAEDAALTALIPARNKISRDTLNRNEAYTHVFPYQGEKKHAALASLYLLPAAGFPLAPIDHSIEFCAKEKAFGEQEVDKIQSDQTENALLIAYFRGARGAKLLPDSYWDSLLDRFEQKVDKPIQWVEVLSPDIPEPLRSDIDTFSSPNLRLLASYLTQVDAFICCDTGPLHLADSANVKCIGLYNRTCTTTFGLLSDPSVCVKNIETFDVKQTLQQVGALA</sequence>
<dbReference type="EMBL" id="JABAIK010000001">
    <property type="protein sequence ID" value="NLS11532.1"/>
    <property type="molecule type" value="Genomic_DNA"/>
</dbReference>
<comment type="caution">
    <text evidence="3">The sequence shown here is derived from an EMBL/GenBank/DDBJ whole genome shotgun (WGS) entry which is preliminary data.</text>
</comment>
<dbReference type="GO" id="GO:0005829">
    <property type="term" value="C:cytosol"/>
    <property type="evidence" value="ECO:0007669"/>
    <property type="project" value="TreeGrafter"/>
</dbReference>
<dbReference type="Pfam" id="PF01075">
    <property type="entry name" value="Glyco_transf_9"/>
    <property type="match status" value="1"/>
</dbReference>
<reference evidence="3 4" key="1">
    <citation type="submission" date="2020-04" db="EMBL/GenBank/DDBJ databases">
        <title>Vibrio sp. SM6, a novel species isolated from seawater.</title>
        <authorList>
            <person name="Wang X."/>
        </authorList>
    </citation>
    <scope>NUCLEOTIDE SEQUENCE [LARGE SCALE GENOMIC DNA]</scope>
    <source>
        <strain evidence="3 4">SM6</strain>
    </source>
</reference>
<dbReference type="PANTHER" id="PTHR30160">
    <property type="entry name" value="TETRAACYLDISACCHARIDE 4'-KINASE-RELATED"/>
    <property type="match status" value="1"/>
</dbReference>
<dbReference type="Proteomes" id="UP000535589">
    <property type="component" value="Unassembled WGS sequence"/>
</dbReference>
<dbReference type="SUPFAM" id="SSF53756">
    <property type="entry name" value="UDP-Glycosyltransferase/glycogen phosphorylase"/>
    <property type="match status" value="1"/>
</dbReference>
<dbReference type="RefSeq" id="WP_168834629.1">
    <property type="nucleotide sequence ID" value="NZ_JABAIK010000001.1"/>
</dbReference>
<dbReference type="AlphaFoldDB" id="A0A7X8TMK8"/>
<dbReference type="InterPro" id="IPR051199">
    <property type="entry name" value="LPS_LOS_Heptosyltrfase"/>
</dbReference>
<dbReference type="Gene3D" id="3.40.50.2000">
    <property type="entry name" value="Glycogen Phosphorylase B"/>
    <property type="match status" value="2"/>
</dbReference>
<keyword evidence="1" id="KW-0328">Glycosyltransferase</keyword>
<evidence type="ECO:0000313" key="4">
    <source>
        <dbReference type="Proteomes" id="UP000535589"/>
    </source>
</evidence>
<keyword evidence="2 3" id="KW-0808">Transferase</keyword>
<keyword evidence="4" id="KW-1185">Reference proteome</keyword>
<accession>A0A7X8TMK8</accession>
<gene>
    <name evidence="3" type="ORF">HGP28_01340</name>
</gene>
<organism evidence="3 4">
    <name type="scientific">Vibrio agarilyticus</name>
    <dbReference type="NCBI Taxonomy" id="2726741"/>
    <lineage>
        <taxon>Bacteria</taxon>
        <taxon>Pseudomonadati</taxon>
        <taxon>Pseudomonadota</taxon>
        <taxon>Gammaproteobacteria</taxon>
        <taxon>Vibrionales</taxon>
        <taxon>Vibrionaceae</taxon>
        <taxon>Vibrio</taxon>
    </lineage>
</organism>
<dbReference type="GO" id="GO:0009244">
    <property type="term" value="P:lipopolysaccharide core region biosynthetic process"/>
    <property type="evidence" value="ECO:0007669"/>
    <property type="project" value="TreeGrafter"/>
</dbReference>
<dbReference type="InterPro" id="IPR002201">
    <property type="entry name" value="Glyco_trans_9"/>
</dbReference>
<name>A0A7X8TMK8_9VIBR</name>